<dbReference type="SUPFAM" id="SSF57667">
    <property type="entry name" value="beta-beta-alpha zinc fingers"/>
    <property type="match status" value="1"/>
</dbReference>
<dbReference type="Proteomes" id="UP000298030">
    <property type="component" value="Unassembled WGS sequence"/>
</dbReference>
<dbReference type="PROSITE" id="PS50157">
    <property type="entry name" value="ZINC_FINGER_C2H2_2"/>
    <property type="match status" value="2"/>
</dbReference>
<dbReference type="GO" id="GO:0003700">
    <property type="term" value="F:DNA-binding transcription factor activity"/>
    <property type="evidence" value="ECO:0007669"/>
    <property type="project" value="InterPro"/>
</dbReference>
<feature type="compositionally biased region" description="Low complexity" evidence="10">
    <location>
        <begin position="784"/>
        <end position="809"/>
    </location>
</feature>
<dbReference type="GO" id="GO:1990526">
    <property type="term" value="C:Ste12p-Dig1p-Dig2p complex"/>
    <property type="evidence" value="ECO:0007669"/>
    <property type="project" value="TreeGrafter"/>
</dbReference>
<feature type="compositionally biased region" description="Low complexity" evidence="10">
    <location>
        <begin position="94"/>
        <end position="107"/>
    </location>
</feature>
<organism evidence="12 13">
    <name type="scientific">Coprinellus micaceus</name>
    <name type="common">Glistening ink-cap mushroom</name>
    <name type="synonym">Coprinus micaceus</name>
    <dbReference type="NCBI Taxonomy" id="71717"/>
    <lineage>
        <taxon>Eukaryota</taxon>
        <taxon>Fungi</taxon>
        <taxon>Dikarya</taxon>
        <taxon>Basidiomycota</taxon>
        <taxon>Agaricomycotina</taxon>
        <taxon>Agaricomycetes</taxon>
        <taxon>Agaricomycetidae</taxon>
        <taxon>Agaricales</taxon>
        <taxon>Agaricineae</taxon>
        <taxon>Psathyrellaceae</taxon>
        <taxon>Coprinellus</taxon>
    </lineage>
</organism>
<evidence type="ECO:0000256" key="7">
    <source>
        <dbReference type="ARBA" id="ARBA00023242"/>
    </source>
</evidence>
<keyword evidence="6" id="KW-0804">Transcription</keyword>
<feature type="compositionally biased region" description="Polar residues" evidence="10">
    <location>
        <begin position="170"/>
        <end position="185"/>
    </location>
</feature>
<feature type="compositionally biased region" description="Low complexity" evidence="10">
    <location>
        <begin position="1054"/>
        <end position="1068"/>
    </location>
</feature>
<dbReference type="Pfam" id="PF00096">
    <property type="entry name" value="zf-C2H2"/>
    <property type="match status" value="2"/>
</dbReference>
<protein>
    <recommendedName>
        <fullName evidence="11">C2H2-type domain-containing protein</fullName>
    </recommendedName>
</protein>
<evidence type="ECO:0000313" key="13">
    <source>
        <dbReference type="Proteomes" id="UP000298030"/>
    </source>
</evidence>
<dbReference type="SMART" id="SM00424">
    <property type="entry name" value="STE"/>
    <property type="match status" value="1"/>
</dbReference>
<proteinExistence type="inferred from homology"/>
<dbReference type="Gene3D" id="3.30.160.60">
    <property type="entry name" value="Classic Zinc Finger"/>
    <property type="match status" value="2"/>
</dbReference>
<feature type="region of interest" description="Disordered" evidence="10">
    <location>
        <begin position="922"/>
        <end position="963"/>
    </location>
</feature>
<feature type="domain" description="C2H2-type" evidence="11">
    <location>
        <begin position="756"/>
        <end position="783"/>
    </location>
</feature>
<feature type="compositionally biased region" description="Low complexity" evidence="10">
    <location>
        <begin position="149"/>
        <end position="169"/>
    </location>
</feature>
<evidence type="ECO:0000256" key="5">
    <source>
        <dbReference type="ARBA" id="ARBA00023015"/>
    </source>
</evidence>
<feature type="compositionally biased region" description="Polar residues" evidence="10">
    <location>
        <begin position="1042"/>
        <end position="1053"/>
    </location>
</feature>
<dbReference type="GO" id="GO:1990527">
    <property type="term" value="C:Tec1p-Ste12p-Dig1p complex"/>
    <property type="evidence" value="ECO:0007669"/>
    <property type="project" value="TreeGrafter"/>
</dbReference>
<feature type="compositionally biased region" description="Basic and acidic residues" evidence="10">
    <location>
        <begin position="116"/>
        <end position="125"/>
    </location>
</feature>
<evidence type="ECO:0000256" key="4">
    <source>
        <dbReference type="ARBA" id="ARBA00022833"/>
    </source>
</evidence>
<reference evidence="12 13" key="1">
    <citation type="journal article" date="2019" name="Nat. Ecol. Evol.">
        <title>Megaphylogeny resolves global patterns of mushroom evolution.</title>
        <authorList>
            <person name="Varga T."/>
            <person name="Krizsan K."/>
            <person name="Foldi C."/>
            <person name="Dima B."/>
            <person name="Sanchez-Garcia M."/>
            <person name="Sanchez-Ramirez S."/>
            <person name="Szollosi G.J."/>
            <person name="Szarkandi J.G."/>
            <person name="Papp V."/>
            <person name="Albert L."/>
            <person name="Andreopoulos W."/>
            <person name="Angelini C."/>
            <person name="Antonin V."/>
            <person name="Barry K.W."/>
            <person name="Bougher N.L."/>
            <person name="Buchanan P."/>
            <person name="Buyck B."/>
            <person name="Bense V."/>
            <person name="Catcheside P."/>
            <person name="Chovatia M."/>
            <person name="Cooper J."/>
            <person name="Damon W."/>
            <person name="Desjardin D."/>
            <person name="Finy P."/>
            <person name="Geml J."/>
            <person name="Haridas S."/>
            <person name="Hughes K."/>
            <person name="Justo A."/>
            <person name="Karasinski D."/>
            <person name="Kautmanova I."/>
            <person name="Kiss B."/>
            <person name="Kocsube S."/>
            <person name="Kotiranta H."/>
            <person name="LaButti K.M."/>
            <person name="Lechner B.E."/>
            <person name="Liimatainen K."/>
            <person name="Lipzen A."/>
            <person name="Lukacs Z."/>
            <person name="Mihaltcheva S."/>
            <person name="Morgado L.N."/>
            <person name="Niskanen T."/>
            <person name="Noordeloos M.E."/>
            <person name="Ohm R.A."/>
            <person name="Ortiz-Santana B."/>
            <person name="Ovrebo C."/>
            <person name="Racz N."/>
            <person name="Riley R."/>
            <person name="Savchenko A."/>
            <person name="Shiryaev A."/>
            <person name="Soop K."/>
            <person name="Spirin V."/>
            <person name="Szebenyi C."/>
            <person name="Tomsovsky M."/>
            <person name="Tulloss R.E."/>
            <person name="Uehling J."/>
            <person name="Grigoriev I.V."/>
            <person name="Vagvolgyi C."/>
            <person name="Papp T."/>
            <person name="Martin F.M."/>
            <person name="Miettinen O."/>
            <person name="Hibbett D.S."/>
            <person name="Nagy L.G."/>
        </authorList>
    </citation>
    <scope>NUCLEOTIDE SEQUENCE [LARGE SCALE GENOMIC DNA]</scope>
    <source>
        <strain evidence="12 13">FP101781</strain>
    </source>
</reference>
<feature type="region of interest" description="Disordered" evidence="10">
    <location>
        <begin position="1016"/>
        <end position="1069"/>
    </location>
</feature>
<feature type="domain" description="C2H2-type" evidence="11">
    <location>
        <begin position="726"/>
        <end position="755"/>
    </location>
</feature>
<dbReference type="STRING" id="71717.A0A4Y7SGE1"/>
<dbReference type="InterPro" id="IPR013087">
    <property type="entry name" value="Znf_C2H2_type"/>
</dbReference>
<evidence type="ECO:0000256" key="6">
    <source>
        <dbReference type="ARBA" id="ARBA00023163"/>
    </source>
</evidence>
<feature type="region of interest" description="Disordered" evidence="10">
    <location>
        <begin position="492"/>
        <end position="541"/>
    </location>
</feature>
<dbReference type="InterPro" id="IPR003120">
    <property type="entry name" value="Ste12"/>
</dbReference>
<evidence type="ECO:0000256" key="1">
    <source>
        <dbReference type="ARBA" id="ARBA00004123"/>
    </source>
</evidence>
<dbReference type="GO" id="GO:0008270">
    <property type="term" value="F:zinc ion binding"/>
    <property type="evidence" value="ECO:0007669"/>
    <property type="project" value="UniProtKB-KW"/>
</dbReference>
<evidence type="ECO:0000259" key="11">
    <source>
        <dbReference type="PROSITE" id="PS50157"/>
    </source>
</evidence>
<feature type="compositionally biased region" description="Polar residues" evidence="10">
    <location>
        <begin position="83"/>
        <end position="93"/>
    </location>
</feature>
<feature type="region of interest" description="Disordered" evidence="10">
    <location>
        <begin position="1"/>
        <end position="191"/>
    </location>
</feature>
<keyword evidence="5" id="KW-0805">Transcription regulation</keyword>
<keyword evidence="3 9" id="KW-0863">Zinc-finger</keyword>
<evidence type="ECO:0000256" key="10">
    <source>
        <dbReference type="SAM" id="MobiDB-lite"/>
    </source>
</evidence>
<dbReference type="OrthoDB" id="1095242at2759"/>
<name>A0A4Y7SGE1_COPMI</name>
<dbReference type="FunFam" id="3.30.160.60:FF:002343">
    <property type="entry name" value="Zinc finger protein 33A"/>
    <property type="match status" value="1"/>
</dbReference>
<evidence type="ECO:0000256" key="8">
    <source>
        <dbReference type="ARBA" id="ARBA00024345"/>
    </source>
</evidence>
<feature type="compositionally biased region" description="Basic and acidic residues" evidence="10">
    <location>
        <begin position="424"/>
        <end position="436"/>
    </location>
</feature>
<feature type="compositionally biased region" description="Low complexity" evidence="10">
    <location>
        <begin position="682"/>
        <end position="696"/>
    </location>
</feature>
<evidence type="ECO:0000313" key="12">
    <source>
        <dbReference type="EMBL" id="TEB20963.1"/>
    </source>
</evidence>
<dbReference type="SMART" id="SM00355">
    <property type="entry name" value="ZnF_C2H2"/>
    <property type="match status" value="2"/>
</dbReference>
<feature type="compositionally biased region" description="Low complexity" evidence="10">
    <location>
        <begin position="22"/>
        <end position="35"/>
    </location>
</feature>
<dbReference type="PANTHER" id="PTHR47427:SF1">
    <property type="entry name" value="PROTEIN STE12"/>
    <property type="match status" value="1"/>
</dbReference>
<keyword evidence="7" id="KW-0539">Nucleus</keyword>
<feature type="region of interest" description="Disordered" evidence="10">
    <location>
        <begin position="776"/>
        <end position="837"/>
    </location>
</feature>
<keyword evidence="13" id="KW-1185">Reference proteome</keyword>
<comment type="caution">
    <text evidence="12">The sequence shown here is derived from an EMBL/GenBank/DDBJ whole genome shotgun (WGS) entry which is preliminary data.</text>
</comment>
<sequence>MDPYGNAPQMQPSTSYGQQFLSASNPSSTHSSPRSFTHELDPLASYPSNPASHLHHSLHSQSYPIPGGPAYPSGSVHPHRRSQQFMPNMMSQRSASYSSTYSTGAPPLQVSTNTSSEHDPNERTARPGNAHNHLAFHTSLSLPLPPMPDLSNSLVTPTATTAGSSTLSSMPSAGLSSAGNAQQDAANAESEAHDYIAGTPGLSKGLSRPLTQVEKERLAWLYRLKYFLATAPSRWHTTDTDNNNMGGPSSGFGQGVNMYPGMGMDGSYPAQHAPSHPQLNRFMLPSQEFVTCVLWNGLYHITGTDIVRALVFRFEAFGRPVRNMKKFEEGVFSDLRNLKPGVDACLEEPKYQCIRTQKKQKVFYWFSVPHDRLFLDALDRDLKREKMGQEATTVVIGEPAMSFTYDPKRPLYEQFSKAVGARDGEGEFERNVRNAVKDSVGAGDSGNGPESDLSDMEDVMGTDDEGRPRTSASMADALFVSPFGLGDWSHYKQRRKKAPNAQKQGSTDEAGEERGRSMGPDSSGRYPSASHSRERPSRLMPRYESIRHEFGPGSEDERQQSEAALTAADYFRRQAEGKLLPADGVVRKPKDTQFIGEVDVHYTDGAPPVPPPLASAPSTHVFGLDQPSLGGRAGHLRGRSIDQATASSHPHRHSYHGPPVSYGDPFDFPSVGPFGQVPMSAGIAPSISASSSQGSQPPKPTPPAPAPVSSTAMYEQHGADGKIKAFVCPLFSCGRLFKRMEHLKRHLRTHTMERPFTCPKCKKRFSRSDNLNQHLRTHERTNTGPAGASPNAGENGNGENAGASDNGNAEWSDSMDDEREGSSGHHGDQSGGESEDEDWARYTSLGDMNNQALGLSGMDLSALGMAGGYAGDVQMRELEASDVQEVQGDEEGLLMVANHSTNYYPLQSSSALFSANSTDFGSDGSQWTRPQPSPAFSTISMPSPNLGNINLRSNRNSIGSSPGNYLQQLQGHSANPSMSSSYGEDFGAVSAPSHKASFDHGNLYTSNMVLDDSSTGVGPIRRHRSMTPSHARNGEPIRRPGTANSNNGDFNSLGSTPASVGSASSTSSHRGYHPYAAGFNSSSRSNSAHSSPNLHNIQLANAGEYGHIRSSSRSSNYAPAAGVMQVQEQMKQMMSMGGDVSMAGQEATSAFGEPMFRTDSPAFVGQTESPAPFNIDLPNQFAYGQGIAQPGHSATLPVQFSQQQQQQQQFGDGHYPQHLPTM</sequence>
<evidence type="ECO:0000256" key="9">
    <source>
        <dbReference type="PROSITE-ProRule" id="PRU00042"/>
    </source>
</evidence>
<feature type="region of interest" description="Disordered" evidence="10">
    <location>
        <begin position="682"/>
        <end position="715"/>
    </location>
</feature>
<accession>A0A4Y7SGE1</accession>
<dbReference type="PANTHER" id="PTHR47427">
    <property type="entry name" value="PROTEIN STE12"/>
    <property type="match status" value="1"/>
</dbReference>
<keyword evidence="2" id="KW-0479">Metal-binding</keyword>
<keyword evidence="4" id="KW-0862">Zinc</keyword>
<evidence type="ECO:0000256" key="3">
    <source>
        <dbReference type="ARBA" id="ARBA00022771"/>
    </source>
</evidence>
<feature type="compositionally biased region" description="Polar residues" evidence="10">
    <location>
        <begin position="8"/>
        <end position="21"/>
    </location>
</feature>
<dbReference type="GO" id="GO:0005634">
    <property type="term" value="C:nucleus"/>
    <property type="evidence" value="ECO:0007669"/>
    <property type="project" value="UniProtKB-SubCell"/>
</dbReference>
<dbReference type="PROSITE" id="PS00028">
    <property type="entry name" value="ZINC_FINGER_C2H2_1"/>
    <property type="match status" value="2"/>
</dbReference>
<comment type="similarity">
    <text evidence="8">Belongs to the STE12 transcription factor family.</text>
</comment>
<dbReference type="Pfam" id="PF02200">
    <property type="entry name" value="STE"/>
    <property type="match status" value="1"/>
</dbReference>
<feature type="compositionally biased region" description="Acidic residues" evidence="10">
    <location>
        <begin position="452"/>
        <end position="463"/>
    </location>
</feature>
<feature type="region of interest" description="Disordered" evidence="10">
    <location>
        <begin position="1198"/>
        <end position="1222"/>
    </location>
</feature>
<feature type="region of interest" description="Disordered" evidence="10">
    <location>
        <begin position="424"/>
        <end position="470"/>
    </location>
</feature>
<dbReference type="InterPro" id="IPR036236">
    <property type="entry name" value="Znf_C2H2_sf"/>
</dbReference>
<dbReference type="AlphaFoldDB" id="A0A4Y7SGE1"/>
<comment type="subcellular location">
    <subcellularLocation>
        <location evidence="1">Nucleus</location>
    </subcellularLocation>
</comment>
<evidence type="ECO:0000256" key="2">
    <source>
        <dbReference type="ARBA" id="ARBA00022723"/>
    </source>
</evidence>
<dbReference type="InterPro" id="IPR052127">
    <property type="entry name" value="STE12_transcription_factor"/>
</dbReference>
<dbReference type="EMBL" id="QPFP01000127">
    <property type="protein sequence ID" value="TEB20963.1"/>
    <property type="molecule type" value="Genomic_DNA"/>
</dbReference>
<feature type="compositionally biased region" description="Pro residues" evidence="10">
    <location>
        <begin position="697"/>
        <end position="706"/>
    </location>
</feature>
<gene>
    <name evidence="12" type="ORF">FA13DRAFT_172054</name>
</gene>